<dbReference type="RefSeq" id="WP_277867283.1">
    <property type="nucleotide sequence ID" value="NZ_JAKKUT010000002.1"/>
</dbReference>
<feature type="chain" id="PRO_5046469274" evidence="2">
    <location>
        <begin position="23"/>
        <end position="102"/>
    </location>
</feature>
<organism evidence="3 4">
    <name type="scientific">Candidatus Synechococcus calcipolaris G9</name>
    <dbReference type="NCBI Taxonomy" id="1497997"/>
    <lineage>
        <taxon>Bacteria</taxon>
        <taxon>Bacillati</taxon>
        <taxon>Cyanobacteriota</taxon>
        <taxon>Cyanophyceae</taxon>
        <taxon>Synechococcales</taxon>
        <taxon>Synechococcaceae</taxon>
        <taxon>Synechococcus</taxon>
    </lineage>
</organism>
<proteinExistence type="predicted"/>
<reference evidence="3" key="2">
    <citation type="submission" date="2022-01" db="EMBL/GenBank/DDBJ databases">
        <authorList>
            <person name="Zivanovic Y."/>
            <person name="Moreira D."/>
            <person name="Lopez-Garcia P."/>
        </authorList>
    </citation>
    <scope>NUCLEOTIDE SEQUENCE</scope>
    <source>
        <strain evidence="3">G9</strain>
    </source>
</reference>
<comment type="caution">
    <text evidence="3">The sequence shown here is derived from an EMBL/GenBank/DDBJ whole genome shotgun (WGS) entry which is preliminary data.</text>
</comment>
<evidence type="ECO:0000256" key="1">
    <source>
        <dbReference type="SAM" id="MobiDB-lite"/>
    </source>
</evidence>
<protein>
    <submittedName>
        <fullName evidence="3">Uncharacterized protein</fullName>
    </submittedName>
</protein>
<keyword evidence="4" id="KW-1185">Reference proteome</keyword>
<dbReference type="EMBL" id="JAKKUT010000002">
    <property type="protein sequence ID" value="MDG2991414.1"/>
    <property type="molecule type" value="Genomic_DNA"/>
</dbReference>
<dbReference type="Proteomes" id="UP001154265">
    <property type="component" value="Unassembled WGS sequence"/>
</dbReference>
<keyword evidence="2" id="KW-0732">Signal</keyword>
<evidence type="ECO:0000313" key="4">
    <source>
        <dbReference type="Proteomes" id="UP001154265"/>
    </source>
</evidence>
<feature type="signal peptide" evidence="2">
    <location>
        <begin position="1"/>
        <end position="22"/>
    </location>
</feature>
<sequence length="102" mass="10407">MRIHDLLITVPTLFLLSPLALAQNPVSPQGRGPQSGGIPGGPGVGQQMGGQGQARGAQGQAMGEQMRTWGQMQGQGRGVQGRAMGEQLRGQGGPPINPSGGR</sequence>
<gene>
    <name evidence="3" type="ORF">L3556_10805</name>
</gene>
<name>A0ABT6F0M5_9SYNE</name>
<evidence type="ECO:0000313" key="3">
    <source>
        <dbReference type="EMBL" id="MDG2991414.1"/>
    </source>
</evidence>
<reference evidence="3" key="1">
    <citation type="journal article" date="2022" name="Genome Biol. Evol.">
        <title>A New Gene Family Diagnostic for Intracellular Biomineralization of Amorphous Ca Carbonates by Cyanobacteria.</title>
        <authorList>
            <person name="Benzerara K."/>
            <person name="Duprat E."/>
            <person name="Bitard-Feildel T."/>
            <person name="Caumes G."/>
            <person name="Cassier-Chauvat C."/>
            <person name="Chauvat F."/>
            <person name="Dezi M."/>
            <person name="Diop S.I."/>
            <person name="Gaschignard G."/>
            <person name="Gorgen S."/>
            <person name="Gugger M."/>
            <person name="Lopez-Garcia P."/>
            <person name="Millet M."/>
            <person name="Skouri-Panet F."/>
            <person name="Moreira D."/>
            <person name="Callebaut I."/>
        </authorList>
    </citation>
    <scope>NUCLEOTIDE SEQUENCE</scope>
    <source>
        <strain evidence="3">G9</strain>
    </source>
</reference>
<feature type="region of interest" description="Disordered" evidence="1">
    <location>
        <begin position="23"/>
        <end position="102"/>
    </location>
</feature>
<feature type="compositionally biased region" description="Low complexity" evidence="1">
    <location>
        <begin position="54"/>
        <end position="72"/>
    </location>
</feature>
<accession>A0ABT6F0M5</accession>
<feature type="compositionally biased region" description="Gly residues" evidence="1">
    <location>
        <begin position="33"/>
        <end position="53"/>
    </location>
</feature>
<evidence type="ECO:0000256" key="2">
    <source>
        <dbReference type="SAM" id="SignalP"/>
    </source>
</evidence>